<dbReference type="AlphaFoldDB" id="A0A9W8EFT4"/>
<evidence type="ECO:0000313" key="1">
    <source>
        <dbReference type="EMBL" id="KAJ2004255.1"/>
    </source>
</evidence>
<sequence>MDTNWCTFCGKHIDCQDDALYCNDVCRDHDRCDMPVTTPTSVSASFEYFSMASPRASPVAGSSPVWGCGTQMLLRERSPSLTPMSALDLSPRLPCHAPAYSSSSSRSSVTSLFHPSPILGPSALDLRSIIRAAPSSLPSNHQLSAL</sequence>
<gene>
    <name evidence="1" type="ORF">H4R26_002612</name>
</gene>
<name>A0A9W8EFT4_9FUNG</name>
<protein>
    <submittedName>
        <fullName evidence="1">Uncharacterized protein</fullName>
    </submittedName>
</protein>
<dbReference type="OrthoDB" id="5599072at2759"/>
<dbReference type="Proteomes" id="UP001150907">
    <property type="component" value="Unassembled WGS sequence"/>
</dbReference>
<dbReference type="Pfam" id="PF12855">
    <property type="entry name" value="Ecl1"/>
    <property type="match status" value="1"/>
</dbReference>
<comment type="caution">
    <text evidence="1">The sequence shown here is derived from an EMBL/GenBank/DDBJ whole genome shotgun (WGS) entry which is preliminary data.</text>
</comment>
<proteinExistence type="predicted"/>
<accession>A0A9W8EFT4</accession>
<evidence type="ECO:0000313" key="2">
    <source>
        <dbReference type="Proteomes" id="UP001150907"/>
    </source>
</evidence>
<organism evidence="1 2">
    <name type="scientific">Coemansia thaxteri</name>
    <dbReference type="NCBI Taxonomy" id="2663907"/>
    <lineage>
        <taxon>Eukaryota</taxon>
        <taxon>Fungi</taxon>
        <taxon>Fungi incertae sedis</taxon>
        <taxon>Zoopagomycota</taxon>
        <taxon>Kickxellomycotina</taxon>
        <taxon>Kickxellomycetes</taxon>
        <taxon>Kickxellales</taxon>
        <taxon>Kickxellaceae</taxon>
        <taxon>Coemansia</taxon>
    </lineage>
</organism>
<reference evidence="1" key="1">
    <citation type="submission" date="2022-07" db="EMBL/GenBank/DDBJ databases">
        <title>Phylogenomic reconstructions and comparative analyses of Kickxellomycotina fungi.</title>
        <authorList>
            <person name="Reynolds N.K."/>
            <person name="Stajich J.E."/>
            <person name="Barry K."/>
            <person name="Grigoriev I.V."/>
            <person name="Crous P."/>
            <person name="Smith M.E."/>
        </authorList>
    </citation>
    <scope>NUCLEOTIDE SEQUENCE</scope>
    <source>
        <strain evidence="1">IMI 214461</strain>
    </source>
</reference>
<dbReference type="EMBL" id="JANBQF010000165">
    <property type="protein sequence ID" value="KAJ2004255.1"/>
    <property type="molecule type" value="Genomic_DNA"/>
</dbReference>
<dbReference type="InterPro" id="IPR024368">
    <property type="entry name" value="Ecl1/2/3"/>
</dbReference>
<keyword evidence="2" id="KW-1185">Reference proteome</keyword>